<evidence type="ECO:0000313" key="3">
    <source>
        <dbReference type="Proteomes" id="UP000230802"/>
    </source>
</evidence>
<dbReference type="PANTHER" id="PTHR21248:SF22">
    <property type="entry name" value="PHOSPHOLIPASE D"/>
    <property type="match status" value="1"/>
</dbReference>
<gene>
    <name evidence="2" type="ORF">COW96_00175</name>
</gene>
<evidence type="ECO:0000313" key="2">
    <source>
        <dbReference type="EMBL" id="PIP64871.1"/>
    </source>
</evidence>
<dbReference type="EMBL" id="PCTD01000009">
    <property type="protein sequence ID" value="PIP64871.1"/>
    <property type="molecule type" value="Genomic_DNA"/>
</dbReference>
<name>A0A2H0C501_9BACT</name>
<dbReference type="Proteomes" id="UP000230802">
    <property type="component" value="Unassembled WGS sequence"/>
</dbReference>
<protein>
    <recommendedName>
        <fullName evidence="1">PLD phosphodiesterase domain-containing protein</fullName>
    </recommendedName>
</protein>
<dbReference type="InterPro" id="IPR025202">
    <property type="entry name" value="PLD-like_dom"/>
</dbReference>
<dbReference type="AlphaFoldDB" id="A0A2H0C501"/>
<accession>A0A2H0C501</accession>
<dbReference type="InterPro" id="IPR001736">
    <property type="entry name" value="PLipase_D/transphosphatidylase"/>
</dbReference>
<dbReference type="Gene3D" id="3.30.870.10">
    <property type="entry name" value="Endonuclease Chain A"/>
    <property type="match status" value="1"/>
</dbReference>
<proteinExistence type="predicted"/>
<feature type="domain" description="PLD phosphodiesterase" evidence="1">
    <location>
        <begin position="141"/>
        <end position="167"/>
    </location>
</feature>
<dbReference type="Pfam" id="PF13091">
    <property type="entry name" value="PLDc_2"/>
    <property type="match status" value="1"/>
</dbReference>
<dbReference type="PROSITE" id="PS50035">
    <property type="entry name" value="PLD"/>
    <property type="match status" value="1"/>
</dbReference>
<dbReference type="PANTHER" id="PTHR21248">
    <property type="entry name" value="CARDIOLIPIN SYNTHASE"/>
    <property type="match status" value="1"/>
</dbReference>
<reference evidence="2 3" key="1">
    <citation type="submission" date="2017-09" db="EMBL/GenBank/DDBJ databases">
        <title>Depth-based differentiation of microbial function through sediment-hosted aquifers and enrichment of novel symbionts in the deep terrestrial subsurface.</title>
        <authorList>
            <person name="Probst A.J."/>
            <person name="Ladd B."/>
            <person name="Jarett J.K."/>
            <person name="Geller-Mcgrath D.E."/>
            <person name="Sieber C.M."/>
            <person name="Emerson J.B."/>
            <person name="Anantharaman K."/>
            <person name="Thomas B.C."/>
            <person name="Malmstrom R."/>
            <person name="Stieglmeier M."/>
            <person name="Klingl A."/>
            <person name="Woyke T."/>
            <person name="Ryan C.M."/>
            <person name="Banfield J.F."/>
        </authorList>
    </citation>
    <scope>NUCLEOTIDE SEQUENCE [LARGE SCALE GENOMIC DNA]</scope>
    <source>
        <strain evidence="2">CG22_combo_CG10-13_8_21_14_all_33_16</strain>
    </source>
</reference>
<evidence type="ECO:0000259" key="1">
    <source>
        <dbReference type="PROSITE" id="PS50035"/>
    </source>
</evidence>
<feature type="non-terminal residue" evidence="2">
    <location>
        <position position="259"/>
    </location>
</feature>
<dbReference type="SUPFAM" id="SSF56024">
    <property type="entry name" value="Phospholipase D/nuclease"/>
    <property type="match status" value="1"/>
</dbReference>
<organism evidence="2 3">
    <name type="scientific">Candidatus Roizmanbacteria bacterium CG22_combo_CG10-13_8_21_14_all_33_16</name>
    <dbReference type="NCBI Taxonomy" id="1974859"/>
    <lineage>
        <taxon>Bacteria</taxon>
        <taxon>Candidatus Roizmaniibacteriota</taxon>
    </lineage>
</organism>
<dbReference type="GO" id="GO:0030572">
    <property type="term" value="F:phosphatidyltransferase activity"/>
    <property type="evidence" value="ECO:0007669"/>
    <property type="project" value="UniProtKB-ARBA"/>
</dbReference>
<sequence>MERALYQGKTKKLEKGSNSYSILETVSFFTDQLREIQMAQNRVWIQTMALEPGHFTDLFVQRLIAAQHRGVDVRIVHDSFSDYVTDNTFNHLPLLNSEDREYKRFLLNRRVELLELLKGCCQVSQTNAPTGILSYTPFPGVSGRDHKKISIIDNIAYIGGVNMTPLDGKRIDFMLKMDNKDLINILSLIFNRSFLGISVSDAAYTCDDNNTLLVDSGKRSQSIIMQYAYDAIKRERESITVISPYLPSGHLRKTLNEAV</sequence>
<dbReference type="GO" id="GO:0032049">
    <property type="term" value="P:cardiolipin biosynthetic process"/>
    <property type="evidence" value="ECO:0007669"/>
    <property type="project" value="UniProtKB-ARBA"/>
</dbReference>
<comment type="caution">
    <text evidence="2">The sequence shown here is derived from an EMBL/GenBank/DDBJ whole genome shotgun (WGS) entry which is preliminary data.</text>
</comment>